<keyword evidence="12" id="KW-0864">Zinc transport</keyword>
<evidence type="ECO:0000256" key="21">
    <source>
        <dbReference type="ARBA" id="ARBA00040652"/>
    </source>
</evidence>
<evidence type="ECO:0000256" key="11">
    <source>
        <dbReference type="ARBA" id="ARBA00022833"/>
    </source>
</evidence>
<keyword evidence="18" id="KW-0968">Cytoplasmic vesicle</keyword>
<keyword evidence="15" id="KW-0406">Ion transport</keyword>
<keyword evidence="14" id="KW-0770">Synapse</keyword>
<dbReference type="InterPro" id="IPR002524">
    <property type="entry name" value="Cation_efflux"/>
</dbReference>
<comment type="similarity">
    <text evidence="4">Belongs to the cation diffusion facilitator (CDF) transporter (TC 2.A.4) family. SLC30A subfamily.</text>
</comment>
<dbReference type="PANTHER" id="PTHR11562:SF30">
    <property type="entry name" value="PROTON-COUPLED ZINC ANTIPORTER SLC30A3-RELATED"/>
    <property type="match status" value="1"/>
</dbReference>
<proteinExistence type="inferred from homology"/>
<dbReference type="PANTHER" id="PTHR11562">
    <property type="entry name" value="CATION EFFLUX PROTEIN/ ZINC TRANSPORTER"/>
    <property type="match status" value="1"/>
</dbReference>
<evidence type="ECO:0000256" key="8">
    <source>
        <dbReference type="ARBA" id="ARBA00022692"/>
    </source>
</evidence>
<gene>
    <name evidence="28" type="ORF">NHX12_019366</name>
</gene>
<evidence type="ECO:0000256" key="13">
    <source>
        <dbReference type="ARBA" id="ARBA00022989"/>
    </source>
</evidence>
<evidence type="ECO:0000256" key="19">
    <source>
        <dbReference type="ARBA" id="ARBA00034102"/>
    </source>
</evidence>
<keyword evidence="29" id="KW-1185">Reference proteome</keyword>
<evidence type="ECO:0000256" key="6">
    <source>
        <dbReference type="ARBA" id="ARBA00022449"/>
    </source>
</evidence>
<keyword evidence="13 25" id="KW-1133">Transmembrane helix</keyword>
<evidence type="ECO:0000256" key="22">
    <source>
        <dbReference type="ARBA" id="ARBA00042040"/>
    </source>
</evidence>
<comment type="catalytic activity">
    <reaction evidence="24">
        <text>Zn(2+)(in) + 2 H(+)(out) = Zn(2+)(out) + 2 H(+)(in)</text>
        <dbReference type="Rhea" id="RHEA:72627"/>
        <dbReference type="ChEBI" id="CHEBI:15378"/>
        <dbReference type="ChEBI" id="CHEBI:29105"/>
    </reaction>
</comment>
<evidence type="ECO:0000256" key="5">
    <source>
        <dbReference type="ARBA" id="ARBA00022448"/>
    </source>
</evidence>
<feature type="transmembrane region" description="Helical" evidence="25">
    <location>
        <begin position="255"/>
        <end position="276"/>
    </location>
</feature>
<name>A0A9Q0ETQ4_9TELE</name>
<keyword evidence="5" id="KW-0813">Transport</keyword>
<organism evidence="28 29">
    <name type="scientific">Muraenolepis orangiensis</name>
    <name type="common">Patagonian moray cod</name>
    <dbReference type="NCBI Taxonomy" id="630683"/>
    <lineage>
        <taxon>Eukaryota</taxon>
        <taxon>Metazoa</taxon>
        <taxon>Chordata</taxon>
        <taxon>Craniata</taxon>
        <taxon>Vertebrata</taxon>
        <taxon>Euteleostomi</taxon>
        <taxon>Actinopterygii</taxon>
        <taxon>Neopterygii</taxon>
        <taxon>Teleostei</taxon>
        <taxon>Neoteleostei</taxon>
        <taxon>Acanthomorphata</taxon>
        <taxon>Zeiogadaria</taxon>
        <taxon>Gadariae</taxon>
        <taxon>Gadiformes</taxon>
        <taxon>Muraenolepidoidei</taxon>
        <taxon>Muraenolepididae</taxon>
        <taxon>Muraenolepis</taxon>
    </lineage>
</organism>
<feature type="transmembrane region" description="Helical" evidence="25">
    <location>
        <begin position="226"/>
        <end position="249"/>
    </location>
</feature>
<evidence type="ECO:0000256" key="24">
    <source>
        <dbReference type="ARBA" id="ARBA00048349"/>
    </source>
</evidence>
<evidence type="ECO:0000259" key="27">
    <source>
        <dbReference type="Pfam" id="PF16916"/>
    </source>
</evidence>
<dbReference type="NCBIfam" id="TIGR01297">
    <property type="entry name" value="CDF"/>
    <property type="match status" value="1"/>
</dbReference>
<keyword evidence="10" id="KW-0967">Endosome</keyword>
<dbReference type="InterPro" id="IPR058533">
    <property type="entry name" value="Cation_efflux_TM"/>
</dbReference>
<dbReference type="GO" id="GO:0005765">
    <property type="term" value="C:lysosomal membrane"/>
    <property type="evidence" value="ECO:0007669"/>
    <property type="project" value="UniProtKB-SubCell"/>
</dbReference>
<feature type="transmembrane region" description="Helical" evidence="25">
    <location>
        <begin position="107"/>
        <end position="124"/>
    </location>
</feature>
<dbReference type="InterPro" id="IPR027469">
    <property type="entry name" value="Cation_efflux_TMD_sf"/>
</dbReference>
<evidence type="ECO:0000313" key="28">
    <source>
        <dbReference type="EMBL" id="KAJ3613114.1"/>
    </source>
</evidence>
<evidence type="ECO:0000256" key="17">
    <source>
        <dbReference type="ARBA" id="ARBA00023228"/>
    </source>
</evidence>
<dbReference type="SUPFAM" id="SSF161111">
    <property type="entry name" value="Cation efflux protein transmembrane domain-like"/>
    <property type="match status" value="1"/>
</dbReference>
<evidence type="ECO:0000256" key="18">
    <source>
        <dbReference type="ARBA" id="ARBA00023329"/>
    </source>
</evidence>
<feature type="domain" description="Cation efflux protein cytoplasmic" evidence="27">
    <location>
        <begin position="288"/>
        <end position="359"/>
    </location>
</feature>
<keyword evidence="6" id="KW-0050">Antiport</keyword>
<sequence length="375" mass="40137">MSREEETCESPLLLSRTMEGLVPVHGDVGPGWMDARWRSEGHCHAAGPLEDHWDEGGEDAAAERTDKRAAKRKLVAACTVSLLFMVGEIIGGYAAQSLAIMTDAAHLLTDLGSIMISVFSLWISTRNPTHTMTFEAMGAFVSVLSIWAVTGVLLVLAGHRILDDRYEIHTPIMLLTSGCAVGANILMALILHQPGGSHGHSHALTSDPPGWKDSGHAHGNTSVRAAFVHVLGDLLHSLGVLLAATIIHLKPELKVADPICTLLFSVLVLATTITIFKDVCQTLMEGAPRGVSVEEVGAALRSLSGVGAVHQLHAWSLSATHSQVSVHLALEDGADTQLVLEDVTLLLRSRFHFSGATVNMCCIVLEVSPPRDHNR</sequence>
<evidence type="ECO:0000256" key="20">
    <source>
        <dbReference type="ARBA" id="ARBA00037129"/>
    </source>
</evidence>
<dbReference type="GO" id="GO:0015297">
    <property type="term" value="F:antiporter activity"/>
    <property type="evidence" value="ECO:0007669"/>
    <property type="project" value="UniProtKB-KW"/>
</dbReference>
<feature type="transmembrane region" description="Helical" evidence="25">
    <location>
        <begin position="74"/>
        <end position="95"/>
    </location>
</feature>
<evidence type="ECO:0000256" key="23">
    <source>
        <dbReference type="ARBA" id="ARBA00042216"/>
    </source>
</evidence>
<dbReference type="Gene3D" id="1.20.1510.10">
    <property type="entry name" value="Cation efflux protein transmembrane domain"/>
    <property type="match status" value="1"/>
</dbReference>
<dbReference type="GO" id="GO:0046872">
    <property type="term" value="F:metal ion binding"/>
    <property type="evidence" value="ECO:0007669"/>
    <property type="project" value="UniProtKB-KW"/>
</dbReference>
<evidence type="ECO:0000259" key="26">
    <source>
        <dbReference type="Pfam" id="PF01545"/>
    </source>
</evidence>
<dbReference type="GO" id="GO:0031902">
    <property type="term" value="C:late endosome membrane"/>
    <property type="evidence" value="ECO:0007669"/>
    <property type="project" value="UniProtKB-SubCell"/>
</dbReference>
<dbReference type="InterPro" id="IPR050681">
    <property type="entry name" value="CDF/SLC30A"/>
</dbReference>
<evidence type="ECO:0000256" key="3">
    <source>
        <dbReference type="ARBA" id="ARBA00004644"/>
    </source>
</evidence>
<evidence type="ECO:0000256" key="16">
    <source>
        <dbReference type="ARBA" id="ARBA00023136"/>
    </source>
</evidence>
<evidence type="ECO:0000256" key="25">
    <source>
        <dbReference type="SAM" id="Phobius"/>
    </source>
</evidence>
<feature type="domain" description="Cation efflux protein transmembrane" evidence="26">
    <location>
        <begin position="75"/>
        <end position="284"/>
    </location>
</feature>
<evidence type="ECO:0000256" key="2">
    <source>
        <dbReference type="ARBA" id="ARBA00004155"/>
    </source>
</evidence>
<comment type="function">
    <text evidence="20">Probable proton-coupled zinc ion antiporter mediating the import of zinc from cytoplasm into synaptic vesicles and participating to cellular zinc ion homeostasis in the brain.</text>
</comment>
<dbReference type="EMBL" id="JANIIK010000035">
    <property type="protein sequence ID" value="KAJ3613114.1"/>
    <property type="molecule type" value="Genomic_DNA"/>
</dbReference>
<evidence type="ECO:0000256" key="15">
    <source>
        <dbReference type="ARBA" id="ARBA00023065"/>
    </source>
</evidence>
<evidence type="ECO:0000256" key="4">
    <source>
        <dbReference type="ARBA" id="ARBA00008873"/>
    </source>
</evidence>
<keyword evidence="8 25" id="KW-0812">Transmembrane</keyword>
<dbReference type="OrthoDB" id="9944568at2759"/>
<dbReference type="Proteomes" id="UP001148018">
    <property type="component" value="Unassembled WGS sequence"/>
</dbReference>
<evidence type="ECO:0000256" key="12">
    <source>
        <dbReference type="ARBA" id="ARBA00022906"/>
    </source>
</evidence>
<comment type="caution">
    <text evidence="28">The sequence shown here is derived from an EMBL/GenBank/DDBJ whole genome shotgun (WGS) entry which is preliminary data.</text>
</comment>
<dbReference type="GO" id="GO:0005385">
    <property type="term" value="F:zinc ion transmembrane transporter activity"/>
    <property type="evidence" value="ECO:0007669"/>
    <property type="project" value="TreeGrafter"/>
</dbReference>
<dbReference type="InterPro" id="IPR027470">
    <property type="entry name" value="Cation_efflux_CTD"/>
</dbReference>
<evidence type="ECO:0000256" key="14">
    <source>
        <dbReference type="ARBA" id="ARBA00023018"/>
    </source>
</evidence>
<dbReference type="FunFam" id="1.20.1510.10:FF:000002">
    <property type="entry name" value="zinc transporter 3 isoform X1"/>
    <property type="match status" value="1"/>
</dbReference>
<evidence type="ECO:0000256" key="9">
    <source>
        <dbReference type="ARBA" id="ARBA00022723"/>
    </source>
</evidence>
<keyword evidence="9" id="KW-0479">Metal-binding</keyword>
<dbReference type="GO" id="GO:0030672">
    <property type="term" value="C:synaptic vesicle membrane"/>
    <property type="evidence" value="ECO:0007669"/>
    <property type="project" value="UniProtKB-SubCell"/>
</dbReference>
<keyword evidence="16 25" id="KW-0472">Membrane</keyword>
<comment type="subcellular location">
    <subcellularLocation>
        <location evidence="3">Cytoplasmic vesicle</location>
        <location evidence="3">Secretory vesicle</location>
        <location evidence="3">Synaptic vesicle membrane</location>
        <topology evidence="3">Multi-pass membrane protein</topology>
    </subcellularLocation>
    <subcellularLocation>
        <location evidence="1">Late endosome membrane</location>
        <topology evidence="1">Multi-pass membrane protein</topology>
    </subcellularLocation>
    <subcellularLocation>
        <location evidence="2">Lysosome membrane</location>
        <topology evidence="2">Multi-pass membrane protein</topology>
    </subcellularLocation>
    <subcellularLocation>
        <location evidence="19">Synapse</location>
        <location evidence="19">Synaptosome</location>
    </subcellularLocation>
</comment>
<evidence type="ECO:0000313" key="29">
    <source>
        <dbReference type="Proteomes" id="UP001148018"/>
    </source>
</evidence>
<keyword evidence="11" id="KW-0862">Zinc</keyword>
<dbReference type="GO" id="GO:0010043">
    <property type="term" value="P:response to zinc ion"/>
    <property type="evidence" value="ECO:0007669"/>
    <property type="project" value="TreeGrafter"/>
</dbReference>
<feature type="transmembrane region" description="Helical" evidence="25">
    <location>
        <begin position="136"/>
        <end position="156"/>
    </location>
</feature>
<keyword evidence="17" id="KW-0458">Lysosome</keyword>
<keyword evidence="7" id="KW-0771">Synaptosome</keyword>
<protein>
    <recommendedName>
        <fullName evidence="21">Probable proton-coupled zinc antiporter SLC30A3</fullName>
    </recommendedName>
    <alternativeName>
        <fullName evidence="23">Solute carrier family 30 member 3</fullName>
    </alternativeName>
    <alternativeName>
        <fullName evidence="22">Zinc transporter 3</fullName>
    </alternativeName>
</protein>
<feature type="transmembrane region" description="Helical" evidence="25">
    <location>
        <begin position="168"/>
        <end position="191"/>
    </location>
</feature>
<dbReference type="GO" id="GO:0043005">
    <property type="term" value="C:neuron projection"/>
    <property type="evidence" value="ECO:0007669"/>
    <property type="project" value="UniProtKB-KW"/>
</dbReference>
<dbReference type="Pfam" id="PF01545">
    <property type="entry name" value="Cation_efflux"/>
    <property type="match status" value="1"/>
</dbReference>
<dbReference type="AlphaFoldDB" id="A0A9Q0ETQ4"/>
<reference evidence="28" key="1">
    <citation type="submission" date="2022-07" db="EMBL/GenBank/DDBJ databases">
        <title>Chromosome-level genome of Muraenolepis orangiensis.</title>
        <authorList>
            <person name="Kim J."/>
        </authorList>
    </citation>
    <scope>NUCLEOTIDE SEQUENCE</scope>
    <source>
        <strain evidence="28">KU_S4_2022</strain>
        <tissue evidence="28">Muscle</tissue>
    </source>
</reference>
<evidence type="ECO:0000256" key="10">
    <source>
        <dbReference type="ARBA" id="ARBA00022753"/>
    </source>
</evidence>
<accession>A0A9Q0ETQ4</accession>
<evidence type="ECO:0000256" key="7">
    <source>
        <dbReference type="ARBA" id="ARBA00022599"/>
    </source>
</evidence>
<dbReference type="GO" id="GO:0005886">
    <property type="term" value="C:plasma membrane"/>
    <property type="evidence" value="ECO:0007669"/>
    <property type="project" value="TreeGrafter"/>
</dbReference>
<evidence type="ECO:0000256" key="1">
    <source>
        <dbReference type="ARBA" id="ARBA00004107"/>
    </source>
</evidence>
<dbReference type="Pfam" id="PF16916">
    <property type="entry name" value="ZT_dimer"/>
    <property type="match status" value="1"/>
</dbReference>